<gene>
    <name evidence="2" type="ORF">LITE_LOCUS10545</name>
</gene>
<dbReference type="AlphaFoldDB" id="A0AAV0IS80"/>
<dbReference type="Proteomes" id="UP001154282">
    <property type="component" value="Unassembled WGS sequence"/>
</dbReference>
<proteinExistence type="predicted"/>
<reference evidence="2" key="1">
    <citation type="submission" date="2022-08" db="EMBL/GenBank/DDBJ databases">
        <authorList>
            <person name="Gutierrez-Valencia J."/>
        </authorList>
    </citation>
    <scope>NUCLEOTIDE SEQUENCE</scope>
</reference>
<evidence type="ECO:0000313" key="3">
    <source>
        <dbReference type="Proteomes" id="UP001154282"/>
    </source>
</evidence>
<feature type="region of interest" description="Disordered" evidence="1">
    <location>
        <begin position="1"/>
        <end position="34"/>
    </location>
</feature>
<feature type="compositionally biased region" description="Basic and acidic residues" evidence="1">
    <location>
        <begin position="22"/>
        <end position="34"/>
    </location>
</feature>
<organism evidence="2 3">
    <name type="scientific">Linum tenue</name>
    <dbReference type="NCBI Taxonomy" id="586396"/>
    <lineage>
        <taxon>Eukaryota</taxon>
        <taxon>Viridiplantae</taxon>
        <taxon>Streptophyta</taxon>
        <taxon>Embryophyta</taxon>
        <taxon>Tracheophyta</taxon>
        <taxon>Spermatophyta</taxon>
        <taxon>Magnoliopsida</taxon>
        <taxon>eudicotyledons</taxon>
        <taxon>Gunneridae</taxon>
        <taxon>Pentapetalae</taxon>
        <taxon>rosids</taxon>
        <taxon>fabids</taxon>
        <taxon>Malpighiales</taxon>
        <taxon>Linaceae</taxon>
        <taxon>Linum</taxon>
    </lineage>
</organism>
<name>A0AAV0IS80_9ROSI</name>
<evidence type="ECO:0000313" key="2">
    <source>
        <dbReference type="EMBL" id="CAI0399979.1"/>
    </source>
</evidence>
<comment type="caution">
    <text evidence="2">The sequence shown here is derived from an EMBL/GenBank/DDBJ whole genome shotgun (WGS) entry which is preliminary data.</text>
</comment>
<protein>
    <submittedName>
        <fullName evidence="2">Uncharacterized protein</fullName>
    </submittedName>
</protein>
<evidence type="ECO:0000256" key="1">
    <source>
        <dbReference type="SAM" id="MobiDB-lite"/>
    </source>
</evidence>
<accession>A0AAV0IS80</accession>
<keyword evidence="3" id="KW-1185">Reference proteome</keyword>
<sequence>MAAVGAREADWAEEDSGFLPRESSERDKDRLGHE</sequence>
<dbReference type="EMBL" id="CAMGYJ010000004">
    <property type="protein sequence ID" value="CAI0399979.1"/>
    <property type="molecule type" value="Genomic_DNA"/>
</dbReference>